<proteinExistence type="predicted"/>
<feature type="transmembrane region" description="Helical" evidence="1">
    <location>
        <begin position="46"/>
        <end position="67"/>
    </location>
</feature>
<feature type="transmembrane region" description="Helical" evidence="1">
    <location>
        <begin position="17"/>
        <end position="39"/>
    </location>
</feature>
<dbReference type="EMBL" id="UOFL01000171">
    <property type="protein sequence ID" value="VAW79103.1"/>
    <property type="molecule type" value="Genomic_DNA"/>
</dbReference>
<sequence>MIYFTVLSGPTAQSNSFLLVLSGIVIFIQFLPYLAILFSRKIGAKLIWLLLFVMVSGASWGLTFLLGWIESDFLGTAILLFPNYFLYAIAMSCAPPRPLDKHK</sequence>
<evidence type="ECO:0000313" key="2">
    <source>
        <dbReference type="EMBL" id="VAW79103.1"/>
    </source>
</evidence>
<organism evidence="2">
    <name type="scientific">hydrothermal vent metagenome</name>
    <dbReference type="NCBI Taxonomy" id="652676"/>
    <lineage>
        <taxon>unclassified sequences</taxon>
        <taxon>metagenomes</taxon>
        <taxon>ecological metagenomes</taxon>
    </lineage>
</organism>
<accession>A0A3B0YSN3</accession>
<reference evidence="2" key="1">
    <citation type="submission" date="2018-06" db="EMBL/GenBank/DDBJ databases">
        <authorList>
            <person name="Zhirakovskaya E."/>
        </authorList>
    </citation>
    <scope>NUCLEOTIDE SEQUENCE</scope>
</reference>
<protein>
    <submittedName>
        <fullName evidence="2">Uncharacterized protein</fullName>
    </submittedName>
</protein>
<dbReference type="AlphaFoldDB" id="A0A3B0YSN3"/>
<gene>
    <name evidence="2" type="ORF">MNBD_GAMMA12-385</name>
</gene>
<keyword evidence="1" id="KW-0812">Transmembrane</keyword>
<feature type="transmembrane region" description="Helical" evidence="1">
    <location>
        <begin position="73"/>
        <end position="94"/>
    </location>
</feature>
<keyword evidence="1" id="KW-0472">Membrane</keyword>
<evidence type="ECO:0000256" key="1">
    <source>
        <dbReference type="SAM" id="Phobius"/>
    </source>
</evidence>
<keyword evidence="1" id="KW-1133">Transmembrane helix</keyword>
<name>A0A3B0YSN3_9ZZZZ</name>